<comment type="caution">
    <text evidence="4">The sequence shown here is derived from an EMBL/GenBank/DDBJ whole genome shotgun (WGS) entry which is preliminary data.</text>
</comment>
<accession>A0ABD5YUD4</accession>
<dbReference type="InterPro" id="IPR043854">
    <property type="entry name" value="DUF5816"/>
</dbReference>
<feature type="domain" description="N-acetyltransferase" evidence="3">
    <location>
        <begin position="1"/>
        <end position="154"/>
    </location>
</feature>
<dbReference type="Pfam" id="PF19133">
    <property type="entry name" value="DUF5816"/>
    <property type="match status" value="1"/>
</dbReference>
<sequence length="246" mass="27508">MNVRKATEADVTAIHDIARQSIQASYAISPTGIDVIVEEWFDARTMADRLADSVIGVAEIDDTVVGFSEAKITDSEGQLLWLHVHPEERGQSAGTELFEWTRERLSDRGTTDIRARILASNSEGSAFIEQFGYERIDQRDTEFGGETWDEHIYGSSENTADDNTESQDVPSTIEVEGQERFVGSEEIPGDEAPLHRLYTDADYEEQYGYYCSSCGSAVETVDELDRIKCTTCGNVHRPDEWDGAYL</sequence>
<organism evidence="4 5">
    <name type="scientific">Halocatena marina</name>
    <dbReference type="NCBI Taxonomy" id="2934937"/>
    <lineage>
        <taxon>Archaea</taxon>
        <taxon>Methanobacteriati</taxon>
        <taxon>Methanobacteriota</taxon>
        <taxon>Stenosarchaea group</taxon>
        <taxon>Halobacteria</taxon>
        <taxon>Halobacteriales</taxon>
        <taxon>Natronomonadaceae</taxon>
        <taxon>Halocatena</taxon>
    </lineage>
</organism>
<dbReference type="GO" id="GO:0016746">
    <property type="term" value="F:acyltransferase activity"/>
    <property type="evidence" value="ECO:0007669"/>
    <property type="project" value="UniProtKB-KW"/>
</dbReference>
<dbReference type="RefSeq" id="WP_264555691.1">
    <property type="nucleotide sequence ID" value="NZ_CP109979.1"/>
</dbReference>
<dbReference type="SUPFAM" id="SSF55729">
    <property type="entry name" value="Acyl-CoA N-acyltransferases (Nat)"/>
    <property type="match status" value="1"/>
</dbReference>
<evidence type="ECO:0000256" key="1">
    <source>
        <dbReference type="ARBA" id="ARBA00022679"/>
    </source>
</evidence>
<proteinExistence type="predicted"/>
<dbReference type="InterPro" id="IPR000182">
    <property type="entry name" value="GNAT_dom"/>
</dbReference>
<name>A0ABD5YUD4_9EURY</name>
<dbReference type="GeneID" id="76201056"/>
<keyword evidence="5" id="KW-1185">Reference proteome</keyword>
<dbReference type="InterPro" id="IPR050832">
    <property type="entry name" value="Bact_Acetyltransf"/>
</dbReference>
<reference evidence="4 5" key="1">
    <citation type="journal article" date="2019" name="Int. J. Syst. Evol. Microbiol.">
        <title>The Global Catalogue of Microorganisms (GCM) 10K type strain sequencing project: providing services to taxonomists for standard genome sequencing and annotation.</title>
        <authorList>
            <consortium name="The Broad Institute Genomics Platform"/>
            <consortium name="The Broad Institute Genome Sequencing Center for Infectious Disease"/>
            <person name="Wu L."/>
            <person name="Ma J."/>
        </authorList>
    </citation>
    <scope>NUCLEOTIDE SEQUENCE [LARGE SCALE GENOMIC DNA]</scope>
    <source>
        <strain evidence="4 5">RDMS1</strain>
    </source>
</reference>
<dbReference type="CDD" id="cd04301">
    <property type="entry name" value="NAT_SF"/>
    <property type="match status" value="1"/>
</dbReference>
<keyword evidence="1 4" id="KW-0808">Transferase</keyword>
<dbReference type="PROSITE" id="PS51186">
    <property type="entry name" value="GNAT"/>
    <property type="match status" value="1"/>
</dbReference>
<evidence type="ECO:0000313" key="4">
    <source>
        <dbReference type="EMBL" id="MFC7191333.1"/>
    </source>
</evidence>
<dbReference type="Gene3D" id="3.40.630.30">
    <property type="match status" value="1"/>
</dbReference>
<dbReference type="Pfam" id="PF13508">
    <property type="entry name" value="Acetyltransf_7"/>
    <property type="match status" value="1"/>
</dbReference>
<keyword evidence="2 4" id="KW-0012">Acyltransferase</keyword>
<evidence type="ECO:0000259" key="3">
    <source>
        <dbReference type="PROSITE" id="PS51186"/>
    </source>
</evidence>
<dbReference type="AlphaFoldDB" id="A0ABD5YUD4"/>
<evidence type="ECO:0000313" key="5">
    <source>
        <dbReference type="Proteomes" id="UP001596417"/>
    </source>
</evidence>
<dbReference type="EMBL" id="JBHTAX010000001">
    <property type="protein sequence ID" value="MFC7191333.1"/>
    <property type="molecule type" value="Genomic_DNA"/>
</dbReference>
<dbReference type="EC" id="2.3.1.-" evidence="4"/>
<dbReference type="PANTHER" id="PTHR43877">
    <property type="entry name" value="AMINOALKYLPHOSPHONATE N-ACETYLTRANSFERASE-RELATED-RELATED"/>
    <property type="match status" value="1"/>
</dbReference>
<protein>
    <submittedName>
        <fullName evidence="4">GNAT family N-acetyltransferase</fullName>
        <ecNumber evidence="4">2.3.1.-</ecNumber>
    </submittedName>
</protein>
<dbReference type="InterPro" id="IPR016181">
    <property type="entry name" value="Acyl_CoA_acyltransferase"/>
</dbReference>
<gene>
    <name evidence="4" type="ORF">ACFQL7_17020</name>
</gene>
<dbReference type="Proteomes" id="UP001596417">
    <property type="component" value="Unassembled WGS sequence"/>
</dbReference>
<evidence type="ECO:0000256" key="2">
    <source>
        <dbReference type="ARBA" id="ARBA00023315"/>
    </source>
</evidence>